<sequence>GNPIYATFSCLLHDLTTALIFFAIWHSQAFDELKTDYRNPVEQCDTLNPLVCPKHLTRAFSCVMLLCAAEWLTLGPTHPSWQVTSGGLCDPTTITNADVLAHCWKEGWCNLAFYLLAFFYYLYSMIYVWS</sequence>
<comment type="subcellular location">
    <subcellularLocation>
        <location evidence="1">Membrane</location>
        <topology evidence="1">Multi-pass membrane protein</topology>
    </subcellularLocation>
</comment>
<evidence type="ECO:0000313" key="8">
    <source>
        <dbReference type="Proteomes" id="UP000694414"/>
    </source>
</evidence>
<dbReference type="Proteomes" id="UP000694414">
    <property type="component" value="Unplaced"/>
</dbReference>
<evidence type="ECO:0000313" key="7">
    <source>
        <dbReference type="Ensembl" id="ENSPSMP00000002564.1"/>
    </source>
</evidence>
<keyword evidence="8" id="KW-1185">Reference proteome</keyword>
<dbReference type="Ensembl" id="ENSPSMT00000003053.1">
    <property type="protein sequence ID" value="ENSPSMP00000002564.1"/>
    <property type="gene ID" value="ENSPSMG00000002031.1"/>
</dbReference>
<evidence type="ECO:0000256" key="4">
    <source>
        <dbReference type="ARBA" id="ARBA00022989"/>
    </source>
</evidence>
<comment type="similarity">
    <text evidence="2">Belongs to the cornichon family.</text>
</comment>
<dbReference type="PANTHER" id="PTHR12290">
    <property type="entry name" value="CORNICHON-RELATED"/>
    <property type="match status" value="1"/>
</dbReference>
<keyword evidence="4 6" id="KW-1133">Transmembrane helix</keyword>
<evidence type="ECO:0000256" key="5">
    <source>
        <dbReference type="ARBA" id="ARBA00023136"/>
    </source>
</evidence>
<evidence type="ECO:0000256" key="6">
    <source>
        <dbReference type="SAM" id="Phobius"/>
    </source>
</evidence>
<organism evidence="7 8">
    <name type="scientific">Prolemur simus</name>
    <name type="common">Greater bamboo lemur</name>
    <name type="synonym">Hapalemur simus</name>
    <dbReference type="NCBI Taxonomy" id="1328070"/>
    <lineage>
        <taxon>Eukaryota</taxon>
        <taxon>Metazoa</taxon>
        <taxon>Chordata</taxon>
        <taxon>Craniata</taxon>
        <taxon>Vertebrata</taxon>
        <taxon>Euteleostomi</taxon>
        <taxon>Mammalia</taxon>
        <taxon>Eutheria</taxon>
        <taxon>Euarchontoglires</taxon>
        <taxon>Primates</taxon>
        <taxon>Strepsirrhini</taxon>
        <taxon>Lemuriformes</taxon>
        <taxon>Lemuridae</taxon>
        <taxon>Prolemur</taxon>
    </lineage>
</organism>
<protein>
    <submittedName>
        <fullName evidence="7">Uncharacterized protein</fullName>
    </submittedName>
</protein>
<evidence type="ECO:0000256" key="2">
    <source>
        <dbReference type="ARBA" id="ARBA00010095"/>
    </source>
</evidence>
<keyword evidence="3 6" id="KW-0812">Transmembrane</keyword>
<evidence type="ECO:0000256" key="3">
    <source>
        <dbReference type="ARBA" id="ARBA00022692"/>
    </source>
</evidence>
<evidence type="ECO:0000256" key="1">
    <source>
        <dbReference type="ARBA" id="ARBA00004141"/>
    </source>
</evidence>
<keyword evidence="5 6" id="KW-0472">Membrane</keyword>
<proteinExistence type="inferred from homology"/>
<reference evidence="7" key="1">
    <citation type="submission" date="2025-08" db="UniProtKB">
        <authorList>
            <consortium name="Ensembl"/>
        </authorList>
    </citation>
    <scope>IDENTIFICATION</scope>
</reference>
<dbReference type="GO" id="GO:0016020">
    <property type="term" value="C:membrane"/>
    <property type="evidence" value="ECO:0007669"/>
    <property type="project" value="UniProtKB-SubCell"/>
</dbReference>
<feature type="transmembrane region" description="Helical" evidence="6">
    <location>
        <begin position="111"/>
        <end position="129"/>
    </location>
</feature>
<dbReference type="SMART" id="SM01398">
    <property type="entry name" value="Cornichon"/>
    <property type="match status" value="1"/>
</dbReference>
<accession>A0A8C8YHG8</accession>
<dbReference type="InterPro" id="IPR003377">
    <property type="entry name" value="Cornichon"/>
</dbReference>
<dbReference type="Pfam" id="PF03311">
    <property type="entry name" value="Cornichon"/>
    <property type="match status" value="1"/>
</dbReference>
<dbReference type="GO" id="GO:0016192">
    <property type="term" value="P:vesicle-mediated transport"/>
    <property type="evidence" value="ECO:0007669"/>
    <property type="project" value="InterPro"/>
</dbReference>
<name>A0A8C8YHG8_PROSS</name>
<dbReference type="GeneTree" id="ENSGT00950000182834"/>
<feature type="transmembrane region" description="Helical" evidence="6">
    <location>
        <begin position="6"/>
        <end position="25"/>
    </location>
</feature>
<reference evidence="7" key="2">
    <citation type="submission" date="2025-09" db="UniProtKB">
        <authorList>
            <consortium name="Ensembl"/>
        </authorList>
    </citation>
    <scope>IDENTIFICATION</scope>
</reference>
<dbReference type="AlphaFoldDB" id="A0A8C8YHG8"/>